<evidence type="ECO:0000256" key="3">
    <source>
        <dbReference type="SAM" id="MobiDB-lite"/>
    </source>
</evidence>
<reference evidence="4" key="1">
    <citation type="submission" date="2018-05" db="EMBL/GenBank/DDBJ databases">
        <authorList>
            <person name="Lanie J.A."/>
            <person name="Ng W.-L."/>
            <person name="Kazmierczak K.M."/>
            <person name="Andrzejewski T.M."/>
            <person name="Davidsen T.M."/>
            <person name="Wayne K.J."/>
            <person name="Tettelin H."/>
            <person name="Glass J.I."/>
            <person name="Rusch D."/>
            <person name="Podicherti R."/>
            <person name="Tsui H.-C.T."/>
            <person name="Winkler M.E."/>
        </authorList>
    </citation>
    <scope>NUCLEOTIDE SEQUENCE</scope>
</reference>
<keyword evidence="1" id="KW-0433">Leucine-rich repeat</keyword>
<feature type="region of interest" description="Disordered" evidence="3">
    <location>
        <begin position="81"/>
        <end position="111"/>
    </location>
</feature>
<name>A0A382LP49_9ZZZZ</name>
<dbReference type="PROSITE" id="PS51450">
    <property type="entry name" value="LRR"/>
    <property type="match status" value="1"/>
</dbReference>
<dbReference type="InterPro" id="IPR032675">
    <property type="entry name" value="LRR_dom_sf"/>
</dbReference>
<dbReference type="Pfam" id="PF12799">
    <property type="entry name" value="LRR_4"/>
    <property type="match status" value="1"/>
</dbReference>
<dbReference type="EMBL" id="UINC01088150">
    <property type="protein sequence ID" value="SVC38133.1"/>
    <property type="molecule type" value="Genomic_DNA"/>
</dbReference>
<dbReference type="SUPFAM" id="SSF52047">
    <property type="entry name" value="RNI-like"/>
    <property type="match status" value="1"/>
</dbReference>
<dbReference type="PANTHER" id="PTHR46652:SF3">
    <property type="entry name" value="LEUCINE-RICH REPEAT-CONTAINING PROTEIN 9"/>
    <property type="match status" value="1"/>
</dbReference>
<keyword evidence="2" id="KW-0677">Repeat</keyword>
<evidence type="ECO:0000256" key="2">
    <source>
        <dbReference type="ARBA" id="ARBA00022737"/>
    </source>
</evidence>
<accession>A0A382LP49</accession>
<evidence type="ECO:0008006" key="5">
    <source>
        <dbReference type="Google" id="ProtNLM"/>
    </source>
</evidence>
<dbReference type="PANTHER" id="PTHR46652">
    <property type="entry name" value="LEUCINE-RICH REPEAT AND IQ DOMAIN-CONTAINING PROTEIN 1-RELATED"/>
    <property type="match status" value="1"/>
</dbReference>
<dbReference type="AlphaFoldDB" id="A0A382LP49"/>
<dbReference type="Gene3D" id="3.80.10.10">
    <property type="entry name" value="Ribonuclease Inhibitor"/>
    <property type="match status" value="2"/>
</dbReference>
<gene>
    <name evidence="4" type="ORF">METZ01_LOCUS290987</name>
</gene>
<dbReference type="InterPro" id="IPR001611">
    <property type="entry name" value="Leu-rich_rpt"/>
</dbReference>
<dbReference type="InterPro" id="IPR050836">
    <property type="entry name" value="SDS22/Internalin_LRR"/>
</dbReference>
<protein>
    <recommendedName>
        <fullName evidence="5">Leucine-rich repeat domain-containing protein</fullName>
    </recommendedName>
</protein>
<feature type="non-terminal residue" evidence="4">
    <location>
        <position position="1"/>
    </location>
</feature>
<evidence type="ECO:0000256" key="1">
    <source>
        <dbReference type="ARBA" id="ARBA00022614"/>
    </source>
</evidence>
<proteinExistence type="predicted"/>
<feature type="compositionally biased region" description="Basic and acidic residues" evidence="3">
    <location>
        <begin position="99"/>
        <end position="109"/>
    </location>
</feature>
<sequence length="342" mass="36908">VIVHFFEKLSFAINGDQMYLQPMSKCSLSGAKFAVSAVCLVVCFGGCKVVDTVVEKTLEVGIKTAGLGLKATGAVIKGAVGGGAGSSTSSDDSDDYGTQDEHKEPKPEPFFDNFNTRKIKSAIAKQANDRKVNELDLITLDLSGKELTGINHLGSGNFSNLRSLDLSNNSIADLSPLYSLHGLRVLILNVNEGLSDDEISAANDRLGSCTIVYSADYSSPLLPSTTRKDQYFGWRLDNSQREILKLISKKVGKKTQEIVDSDLDKISSLNLSKTKVSDLESIQSLDNLKVLDISGTPVKSVESLDGVALKMLIAQDCSVQPWQLRNFSSSNPNCLIVHPEMA</sequence>
<organism evidence="4">
    <name type="scientific">marine metagenome</name>
    <dbReference type="NCBI Taxonomy" id="408172"/>
    <lineage>
        <taxon>unclassified sequences</taxon>
        <taxon>metagenomes</taxon>
        <taxon>ecological metagenomes</taxon>
    </lineage>
</organism>
<evidence type="ECO:0000313" key="4">
    <source>
        <dbReference type="EMBL" id="SVC38133.1"/>
    </source>
</evidence>
<dbReference type="InterPro" id="IPR025875">
    <property type="entry name" value="Leu-rich_rpt_4"/>
</dbReference>
<feature type="non-terminal residue" evidence="4">
    <location>
        <position position="342"/>
    </location>
</feature>